<dbReference type="Pfam" id="PF06203">
    <property type="entry name" value="CCT"/>
    <property type="match status" value="1"/>
</dbReference>
<dbReference type="GO" id="GO:0009909">
    <property type="term" value="P:regulation of flower development"/>
    <property type="evidence" value="ECO:0007669"/>
    <property type="project" value="InterPro"/>
</dbReference>
<organism evidence="11 12">
    <name type="scientific">Nepenthes gracilis</name>
    <name type="common">Slender pitcher plant</name>
    <dbReference type="NCBI Taxonomy" id="150966"/>
    <lineage>
        <taxon>Eukaryota</taxon>
        <taxon>Viridiplantae</taxon>
        <taxon>Streptophyta</taxon>
        <taxon>Embryophyta</taxon>
        <taxon>Tracheophyta</taxon>
        <taxon>Spermatophyta</taxon>
        <taxon>Magnoliopsida</taxon>
        <taxon>eudicotyledons</taxon>
        <taxon>Gunneridae</taxon>
        <taxon>Pentapetalae</taxon>
        <taxon>Caryophyllales</taxon>
        <taxon>Nepenthaceae</taxon>
        <taxon>Nepenthes</taxon>
    </lineage>
</organism>
<evidence type="ECO:0000313" key="11">
    <source>
        <dbReference type="EMBL" id="GMH19013.1"/>
    </source>
</evidence>
<comment type="subcellular location">
    <subcellularLocation>
        <location evidence="1 8">Nucleus</location>
    </subcellularLocation>
</comment>
<comment type="caution">
    <text evidence="11">The sequence shown here is derived from an EMBL/GenBank/DDBJ whole genome shotgun (WGS) entry which is preliminary data.</text>
</comment>
<evidence type="ECO:0000256" key="3">
    <source>
        <dbReference type="ARBA" id="ARBA00022723"/>
    </source>
</evidence>
<evidence type="ECO:0000256" key="6">
    <source>
        <dbReference type="ARBA" id="ARBA00023242"/>
    </source>
</evidence>
<dbReference type="CDD" id="cd19821">
    <property type="entry name" value="Bbox1_BBX-like"/>
    <property type="match status" value="2"/>
</dbReference>
<dbReference type="InterPro" id="IPR010402">
    <property type="entry name" value="CCT_domain"/>
</dbReference>
<accession>A0AAD3SWY9</accession>
<evidence type="ECO:0000256" key="5">
    <source>
        <dbReference type="ARBA" id="ARBA00022833"/>
    </source>
</evidence>
<dbReference type="PANTHER" id="PTHR31319:SF39">
    <property type="entry name" value="ZINC FINGER PROTEIN CONSTANS-LIKE 1"/>
    <property type="match status" value="1"/>
</dbReference>
<comment type="similarity">
    <text evidence="2">Belongs to the CONSTANS family.</text>
</comment>
<dbReference type="GO" id="GO:0005634">
    <property type="term" value="C:nucleus"/>
    <property type="evidence" value="ECO:0007669"/>
    <property type="project" value="UniProtKB-SubCell"/>
</dbReference>
<keyword evidence="3" id="KW-0479">Metal-binding</keyword>
<evidence type="ECO:0000256" key="4">
    <source>
        <dbReference type="ARBA" id="ARBA00022771"/>
    </source>
</evidence>
<dbReference type="AlphaFoldDB" id="A0AAD3SWY9"/>
<dbReference type="InterPro" id="IPR000315">
    <property type="entry name" value="Znf_B-box"/>
</dbReference>
<keyword evidence="5" id="KW-0862">Zinc</keyword>
<dbReference type="InterPro" id="IPR049808">
    <property type="entry name" value="CONSTANS-like_Bbox1"/>
</dbReference>
<evidence type="ECO:0000256" key="1">
    <source>
        <dbReference type="ARBA" id="ARBA00004123"/>
    </source>
</evidence>
<evidence type="ECO:0000256" key="7">
    <source>
        <dbReference type="PROSITE-ProRule" id="PRU00024"/>
    </source>
</evidence>
<reference evidence="11" key="1">
    <citation type="submission" date="2023-05" db="EMBL/GenBank/DDBJ databases">
        <title>Nepenthes gracilis genome sequencing.</title>
        <authorList>
            <person name="Fukushima K."/>
        </authorList>
    </citation>
    <scope>NUCLEOTIDE SEQUENCE</scope>
    <source>
        <strain evidence="11">SING2019-196</strain>
    </source>
</reference>
<feature type="domain" description="CCT" evidence="10">
    <location>
        <begin position="264"/>
        <end position="306"/>
    </location>
</feature>
<evidence type="ECO:0000256" key="8">
    <source>
        <dbReference type="PROSITE-ProRule" id="PRU00357"/>
    </source>
</evidence>
<dbReference type="Pfam" id="PF00643">
    <property type="entry name" value="zf-B_box"/>
    <property type="match status" value="1"/>
</dbReference>
<evidence type="ECO:0000256" key="2">
    <source>
        <dbReference type="ARBA" id="ARBA00010024"/>
    </source>
</evidence>
<dbReference type="PANTHER" id="PTHR31319">
    <property type="entry name" value="ZINC FINGER PROTEIN CONSTANS-LIKE 4"/>
    <property type="match status" value="1"/>
</dbReference>
<keyword evidence="4 7" id="KW-0863">Zinc-finger</keyword>
<dbReference type="EMBL" id="BSYO01000020">
    <property type="protein sequence ID" value="GMH19013.1"/>
    <property type="molecule type" value="Genomic_DNA"/>
</dbReference>
<dbReference type="SMART" id="SM00336">
    <property type="entry name" value="BBOX"/>
    <property type="match status" value="2"/>
</dbReference>
<dbReference type="InterPro" id="IPR045281">
    <property type="entry name" value="CONSTANS-like"/>
</dbReference>
<dbReference type="GO" id="GO:2000028">
    <property type="term" value="P:regulation of photoperiodism, flowering"/>
    <property type="evidence" value="ECO:0007669"/>
    <property type="project" value="TreeGrafter"/>
</dbReference>
<evidence type="ECO:0000313" key="12">
    <source>
        <dbReference type="Proteomes" id="UP001279734"/>
    </source>
</evidence>
<dbReference type="PROSITE" id="PS50119">
    <property type="entry name" value="ZF_BBOX"/>
    <property type="match status" value="1"/>
</dbReference>
<keyword evidence="6 8" id="KW-0539">Nucleus</keyword>
<gene>
    <name evidence="11" type="ORF">Nepgr_020854</name>
</gene>
<evidence type="ECO:0000259" key="9">
    <source>
        <dbReference type="PROSITE" id="PS50119"/>
    </source>
</evidence>
<protein>
    <submittedName>
        <fullName evidence="11">Uncharacterized protein</fullName>
    </submittedName>
</protein>
<dbReference type="GO" id="GO:0008270">
    <property type="term" value="F:zinc ion binding"/>
    <property type="evidence" value="ECO:0007669"/>
    <property type="project" value="UniProtKB-KW"/>
</dbReference>
<name>A0AAD3SWY9_NEPGR</name>
<proteinExistence type="inferred from homology"/>
<sequence>MEDEVPRRREGTKIWAPSCDTCHLPPSTVYCIFDSTYLCAACDARVHGASPAASTHKRLLVCQACERAPAAFLCKADAASLCAACDADVHSANPLASRHHRVPILPFSGPPAADSGRWVMGPTEGVESKTEEEEDDEAASWLLLNPVKSSSNHQFLDLVGHNSGVDDQFSPQKSCRGDRVVPVECGQVKDHLQHHQRRPIFRRGMDYEASMSHSISISSLDVSVVPESLTSDMSISHLRPTEGTIDPVLGSPAQVPTQLNPKDREARVMRYREKKKTRKFEKTIRYASRKAYAETRPRIKGRFAKRADIEVEANRVFVNGFMTQGAYGIVPSF</sequence>
<dbReference type="PROSITE" id="PS51017">
    <property type="entry name" value="CCT"/>
    <property type="match status" value="1"/>
</dbReference>
<evidence type="ECO:0000259" key="10">
    <source>
        <dbReference type="PROSITE" id="PS51017"/>
    </source>
</evidence>
<feature type="domain" description="B box-type" evidence="9">
    <location>
        <begin position="57"/>
        <end position="104"/>
    </location>
</feature>
<keyword evidence="12" id="KW-1185">Reference proteome</keyword>
<dbReference type="GO" id="GO:0003700">
    <property type="term" value="F:DNA-binding transcription factor activity"/>
    <property type="evidence" value="ECO:0007669"/>
    <property type="project" value="TreeGrafter"/>
</dbReference>
<dbReference type="Proteomes" id="UP001279734">
    <property type="component" value="Unassembled WGS sequence"/>
</dbReference>